<reference evidence="1 2" key="1">
    <citation type="submission" date="2021-06" db="EMBL/GenBank/DDBJ databases">
        <authorList>
            <person name="Palmer J.M."/>
        </authorList>
    </citation>
    <scope>NUCLEOTIDE SEQUENCE [LARGE SCALE GENOMIC DNA]</scope>
    <source>
        <strain evidence="1 2">CL_MEX2019</strain>
        <tissue evidence="1">Muscle</tissue>
    </source>
</reference>
<sequence length="100" mass="11341">MASAEPQDIHGIVRQEFISRLIMKLETALARTPLDTDCLEFACRQELYLWETLSRHVDVPAEIIQALQRFLGAVIEYNEHFQEVAISSTVDTVVGEIGRP</sequence>
<comment type="caution">
    <text evidence="1">The sequence shown here is derived from an EMBL/GenBank/DDBJ whole genome shotgun (WGS) entry which is preliminary data.</text>
</comment>
<keyword evidence="2" id="KW-1185">Reference proteome</keyword>
<proteinExistence type="predicted"/>
<protein>
    <submittedName>
        <fullName evidence="1">Uncharacterized protein</fullName>
    </submittedName>
</protein>
<gene>
    <name evidence="1" type="ORF">CHARACLAT_030483</name>
</gene>
<name>A0ABU7CSL5_9TELE</name>
<organism evidence="1 2">
    <name type="scientific">Characodon lateralis</name>
    <dbReference type="NCBI Taxonomy" id="208331"/>
    <lineage>
        <taxon>Eukaryota</taxon>
        <taxon>Metazoa</taxon>
        <taxon>Chordata</taxon>
        <taxon>Craniata</taxon>
        <taxon>Vertebrata</taxon>
        <taxon>Euteleostomi</taxon>
        <taxon>Actinopterygii</taxon>
        <taxon>Neopterygii</taxon>
        <taxon>Teleostei</taxon>
        <taxon>Neoteleostei</taxon>
        <taxon>Acanthomorphata</taxon>
        <taxon>Ovalentaria</taxon>
        <taxon>Atherinomorphae</taxon>
        <taxon>Cyprinodontiformes</taxon>
        <taxon>Goodeidae</taxon>
        <taxon>Characodon</taxon>
    </lineage>
</organism>
<dbReference type="EMBL" id="JAHUTJ010004595">
    <property type="protein sequence ID" value="MED6265932.1"/>
    <property type="molecule type" value="Genomic_DNA"/>
</dbReference>
<evidence type="ECO:0000313" key="2">
    <source>
        <dbReference type="Proteomes" id="UP001352852"/>
    </source>
</evidence>
<evidence type="ECO:0000313" key="1">
    <source>
        <dbReference type="EMBL" id="MED6265932.1"/>
    </source>
</evidence>
<dbReference type="Proteomes" id="UP001352852">
    <property type="component" value="Unassembled WGS sequence"/>
</dbReference>
<accession>A0ABU7CSL5</accession>